<evidence type="ECO:0000256" key="1">
    <source>
        <dbReference type="ARBA" id="ARBA00004141"/>
    </source>
</evidence>
<dbReference type="GeneID" id="17357839"/>
<dbReference type="InterPro" id="IPR004114">
    <property type="entry name" value="THUMP_dom"/>
</dbReference>
<dbReference type="Gene3D" id="1.20.1740.10">
    <property type="entry name" value="Amino acid/polyamine transporter I"/>
    <property type="match status" value="1"/>
</dbReference>
<dbReference type="InterPro" id="IPR040183">
    <property type="entry name" value="THUMPD1-like"/>
</dbReference>
<dbReference type="EMBL" id="GL433837">
    <property type="protein sequence ID" value="EFN58455.1"/>
    <property type="molecule type" value="Genomic_DNA"/>
</dbReference>
<dbReference type="RefSeq" id="XP_005850557.1">
    <property type="nucleotide sequence ID" value="XM_005850495.1"/>
</dbReference>
<dbReference type="CDD" id="cd11717">
    <property type="entry name" value="THUMP_THUMPD1_like"/>
    <property type="match status" value="1"/>
</dbReference>
<dbReference type="KEGG" id="cvr:CHLNCDRAFT_140447"/>
<dbReference type="SMART" id="SM00981">
    <property type="entry name" value="THUMP"/>
    <property type="match status" value="1"/>
</dbReference>
<dbReference type="Pfam" id="PF13520">
    <property type="entry name" value="AA_permease_2"/>
    <property type="match status" value="1"/>
</dbReference>
<dbReference type="Gene3D" id="3.30.2300.10">
    <property type="entry name" value="THUMP superfamily"/>
    <property type="match status" value="1"/>
</dbReference>
<dbReference type="AlphaFoldDB" id="E1Z5E5"/>
<dbReference type="PROSITE" id="PS51165">
    <property type="entry name" value="THUMP"/>
    <property type="match status" value="1"/>
</dbReference>
<dbReference type="Pfam" id="PF02926">
    <property type="entry name" value="THUMP"/>
    <property type="match status" value="1"/>
</dbReference>
<dbReference type="eggNOG" id="KOG1289">
    <property type="taxonomic scope" value="Eukaryota"/>
</dbReference>
<keyword evidence="2" id="KW-0813">Transport</keyword>
<dbReference type="InParanoid" id="E1Z5E5"/>
<dbReference type="InterPro" id="IPR002293">
    <property type="entry name" value="AA/rel_permease1"/>
</dbReference>
<feature type="transmembrane region" description="Helical" evidence="8">
    <location>
        <begin position="75"/>
        <end position="95"/>
    </location>
</feature>
<evidence type="ECO:0000313" key="10">
    <source>
        <dbReference type="EMBL" id="EFN58455.1"/>
    </source>
</evidence>
<keyword evidence="5 8" id="KW-0472">Membrane</keyword>
<feature type="transmembrane region" description="Helical" evidence="8">
    <location>
        <begin position="46"/>
        <end position="69"/>
    </location>
</feature>
<feature type="compositionally biased region" description="Low complexity" evidence="7">
    <location>
        <begin position="311"/>
        <end position="366"/>
    </location>
</feature>
<feature type="region of interest" description="Disordered" evidence="7">
    <location>
        <begin position="301"/>
        <end position="376"/>
    </location>
</feature>
<dbReference type="SUPFAM" id="SSF143437">
    <property type="entry name" value="THUMP domain-like"/>
    <property type="match status" value="1"/>
</dbReference>
<reference evidence="10 11" key="1">
    <citation type="journal article" date="2010" name="Plant Cell">
        <title>The Chlorella variabilis NC64A genome reveals adaptation to photosymbiosis, coevolution with viruses, and cryptic sex.</title>
        <authorList>
            <person name="Blanc G."/>
            <person name="Duncan G."/>
            <person name="Agarkova I."/>
            <person name="Borodovsky M."/>
            <person name="Gurnon J."/>
            <person name="Kuo A."/>
            <person name="Lindquist E."/>
            <person name="Lucas S."/>
            <person name="Pangilinan J."/>
            <person name="Polle J."/>
            <person name="Salamov A."/>
            <person name="Terry A."/>
            <person name="Yamada T."/>
            <person name="Dunigan D.D."/>
            <person name="Grigoriev I.V."/>
            <person name="Claverie J.M."/>
            <person name="Van Etten J.L."/>
        </authorList>
    </citation>
    <scope>NUCLEOTIDE SEQUENCE [LARGE SCALE GENOMIC DNA]</scope>
    <source>
        <strain evidence="10 11">NC64A</strain>
    </source>
</reference>
<dbReference type="PANTHER" id="PTHR45649">
    <property type="entry name" value="AMINO-ACID PERMEASE BAT1"/>
    <property type="match status" value="1"/>
</dbReference>
<evidence type="ECO:0000256" key="3">
    <source>
        <dbReference type="ARBA" id="ARBA00022692"/>
    </source>
</evidence>
<evidence type="ECO:0000256" key="5">
    <source>
        <dbReference type="ARBA" id="ARBA00023136"/>
    </source>
</evidence>
<organism evidence="11">
    <name type="scientific">Chlorella variabilis</name>
    <name type="common">Green alga</name>
    <dbReference type="NCBI Taxonomy" id="554065"/>
    <lineage>
        <taxon>Eukaryota</taxon>
        <taxon>Viridiplantae</taxon>
        <taxon>Chlorophyta</taxon>
        <taxon>core chlorophytes</taxon>
        <taxon>Trebouxiophyceae</taxon>
        <taxon>Chlorellales</taxon>
        <taxon>Chlorellaceae</taxon>
        <taxon>Chlorella clade</taxon>
        <taxon>Chlorella</taxon>
    </lineage>
</organism>
<evidence type="ECO:0000256" key="8">
    <source>
        <dbReference type="SAM" id="Phobius"/>
    </source>
</evidence>
<evidence type="ECO:0000313" key="11">
    <source>
        <dbReference type="Proteomes" id="UP000008141"/>
    </source>
</evidence>
<comment type="subcellular location">
    <subcellularLocation>
        <location evidence="1">Membrane</location>
        <topology evidence="1">Multi-pass membrane protein</topology>
    </subcellularLocation>
</comment>
<feature type="domain" description="THUMP" evidence="9">
    <location>
        <begin position="168"/>
        <end position="283"/>
    </location>
</feature>
<evidence type="ECO:0000256" key="7">
    <source>
        <dbReference type="SAM" id="MobiDB-lite"/>
    </source>
</evidence>
<keyword evidence="4 8" id="KW-1133">Transmembrane helix</keyword>
<proteinExistence type="predicted"/>
<dbReference type="GO" id="GO:0003723">
    <property type="term" value="F:RNA binding"/>
    <property type="evidence" value="ECO:0007669"/>
    <property type="project" value="UniProtKB-UniRule"/>
</dbReference>
<dbReference type="Proteomes" id="UP000008141">
    <property type="component" value="Unassembled WGS sequence"/>
</dbReference>
<evidence type="ECO:0000259" key="9">
    <source>
        <dbReference type="PROSITE" id="PS51165"/>
    </source>
</evidence>
<evidence type="ECO:0000256" key="6">
    <source>
        <dbReference type="PROSITE-ProRule" id="PRU00529"/>
    </source>
</evidence>
<dbReference type="PANTHER" id="PTHR45649:SF26">
    <property type="entry name" value="OS04G0435100 PROTEIN"/>
    <property type="match status" value="1"/>
</dbReference>
<accession>E1Z5E5</accession>
<gene>
    <name evidence="10" type="ORF">CHLNCDRAFT_140447</name>
</gene>
<dbReference type="GO" id="GO:0006400">
    <property type="term" value="P:tRNA modification"/>
    <property type="evidence" value="ECO:0007669"/>
    <property type="project" value="InterPro"/>
</dbReference>
<keyword evidence="11" id="KW-1185">Reference proteome</keyword>
<name>E1Z5E5_CHLVA</name>
<keyword evidence="3 8" id="KW-0812">Transmembrane</keyword>
<protein>
    <recommendedName>
        <fullName evidence="9">THUMP domain-containing protein</fullName>
    </recommendedName>
</protein>
<keyword evidence="6" id="KW-0694">RNA-binding</keyword>
<dbReference type="OrthoDB" id="367221at2759"/>
<sequence>MPRAAVREETVKLEADVAAPTEAHLDDEARLRQLGYKQELRRELNLLRNFAVSFGLLSMLTGLGGFYYIGFTYGGPVVVIWGWILIVTMTLTIALSMAEICSTLPSTGGVYYWAGVLGGKQGPLWSWMNGWFNLLGQVGITAGVEWTVVNYLTQLINIFRGPEEEPFSFTKVQFWLRVSDSQQGAGRFCSRFYPVERTCYASMEKIEELAAQVVRDHFPADAQEPIEFAVVYDARAAPPLDRMEVINAFATRVPAPHKVNLGAPHKAILVNVVKGVCGVAVVERFKELCRYNIRTLALPEEEREAQREAQRQQSKAEAAPAAAAAPPVEEGQAAEAADAAAAGGVTAQQQAGAEQQEQQEQQAAGQQEEEEPQAAA</sequence>
<evidence type="ECO:0000256" key="2">
    <source>
        <dbReference type="ARBA" id="ARBA00022448"/>
    </source>
</evidence>
<feature type="compositionally biased region" description="Acidic residues" evidence="7">
    <location>
        <begin position="367"/>
        <end position="376"/>
    </location>
</feature>
<dbReference type="GO" id="GO:0022857">
    <property type="term" value="F:transmembrane transporter activity"/>
    <property type="evidence" value="ECO:0007669"/>
    <property type="project" value="InterPro"/>
</dbReference>
<dbReference type="FunFam" id="3.30.2300.10:FF:000001">
    <property type="entry name" value="THUMP domain-containing protein 1"/>
    <property type="match status" value="1"/>
</dbReference>
<evidence type="ECO:0000256" key="4">
    <source>
        <dbReference type="ARBA" id="ARBA00022989"/>
    </source>
</evidence>
<dbReference type="GO" id="GO:0016020">
    <property type="term" value="C:membrane"/>
    <property type="evidence" value="ECO:0007669"/>
    <property type="project" value="UniProtKB-SubCell"/>
</dbReference>